<dbReference type="AlphaFoldDB" id="W4LP14"/>
<name>W4LP14_9BACT</name>
<protein>
    <submittedName>
        <fullName evidence="1">Uncharacterized protein</fullName>
    </submittedName>
</protein>
<gene>
    <name evidence="1" type="ORF">ETSY2_40350</name>
</gene>
<organism evidence="1 2">
    <name type="scientific">Candidatus Entotheonella gemina</name>
    <dbReference type="NCBI Taxonomy" id="1429439"/>
    <lineage>
        <taxon>Bacteria</taxon>
        <taxon>Pseudomonadati</taxon>
        <taxon>Nitrospinota/Tectimicrobiota group</taxon>
        <taxon>Candidatus Tectimicrobiota</taxon>
        <taxon>Candidatus Entotheonellia</taxon>
        <taxon>Candidatus Entotheonellales</taxon>
        <taxon>Candidatus Entotheonellaceae</taxon>
        <taxon>Candidatus Entotheonella</taxon>
    </lineage>
</organism>
<evidence type="ECO:0000313" key="1">
    <source>
        <dbReference type="EMBL" id="ETW99707.1"/>
    </source>
</evidence>
<keyword evidence="2" id="KW-1185">Reference proteome</keyword>
<comment type="caution">
    <text evidence="1">The sequence shown here is derived from an EMBL/GenBank/DDBJ whole genome shotgun (WGS) entry which is preliminary data.</text>
</comment>
<accession>W4LP14</accession>
<reference evidence="1 2" key="1">
    <citation type="journal article" date="2014" name="Nature">
        <title>An environmental bacterial taxon with a large and distinct metabolic repertoire.</title>
        <authorList>
            <person name="Wilson M.C."/>
            <person name="Mori T."/>
            <person name="Ruckert C."/>
            <person name="Uria A.R."/>
            <person name="Helf M.J."/>
            <person name="Takada K."/>
            <person name="Gernert C."/>
            <person name="Steffens U.A."/>
            <person name="Heycke N."/>
            <person name="Schmitt S."/>
            <person name="Rinke C."/>
            <person name="Helfrich E.J."/>
            <person name="Brachmann A.O."/>
            <person name="Gurgui C."/>
            <person name="Wakimoto T."/>
            <person name="Kracht M."/>
            <person name="Crusemann M."/>
            <person name="Hentschel U."/>
            <person name="Abe I."/>
            <person name="Matsunaga S."/>
            <person name="Kalinowski J."/>
            <person name="Takeyama H."/>
            <person name="Piel J."/>
        </authorList>
    </citation>
    <scope>NUCLEOTIDE SEQUENCE [LARGE SCALE GENOMIC DNA]</scope>
    <source>
        <strain evidence="2">TSY2</strain>
    </source>
</reference>
<proteinExistence type="predicted"/>
<dbReference type="Proteomes" id="UP000019140">
    <property type="component" value="Unassembled WGS sequence"/>
</dbReference>
<dbReference type="EMBL" id="AZHX01001800">
    <property type="protein sequence ID" value="ETW99707.1"/>
    <property type="molecule type" value="Genomic_DNA"/>
</dbReference>
<sequence>MATPPLKKKTGIYPINHTVVIKDELVQEVKLSMSCLHRGNLIASAGCVPGLDV</sequence>
<dbReference type="HOGENOM" id="CLU_3059658_0_0_7"/>
<evidence type="ECO:0000313" key="2">
    <source>
        <dbReference type="Proteomes" id="UP000019140"/>
    </source>
</evidence>